<evidence type="ECO:0008006" key="4">
    <source>
        <dbReference type="Google" id="ProtNLM"/>
    </source>
</evidence>
<accession>A0A1G5YJ92</accession>
<keyword evidence="1" id="KW-0812">Transmembrane</keyword>
<evidence type="ECO:0000313" key="3">
    <source>
        <dbReference type="Proteomes" id="UP000198756"/>
    </source>
</evidence>
<dbReference type="Proteomes" id="UP000198756">
    <property type="component" value="Unassembled WGS sequence"/>
</dbReference>
<dbReference type="RefSeq" id="WP_092730572.1">
    <property type="nucleotide sequence ID" value="NZ_FMXE01000017.1"/>
</dbReference>
<gene>
    <name evidence="2" type="ORF">SAMN03080617_02573</name>
</gene>
<keyword evidence="3" id="KW-1185">Reference proteome</keyword>
<dbReference type="AlphaFoldDB" id="A0A1G5YJ92"/>
<protein>
    <recommendedName>
        <fullName evidence="4">PH domain-containing protein</fullName>
    </recommendedName>
</protein>
<keyword evidence="1" id="KW-0472">Membrane</keyword>
<feature type="transmembrane region" description="Helical" evidence="1">
    <location>
        <begin position="12"/>
        <end position="29"/>
    </location>
</feature>
<feature type="transmembrane region" description="Helical" evidence="1">
    <location>
        <begin position="41"/>
        <end position="59"/>
    </location>
</feature>
<name>A0A1G5YJ92_9BACT</name>
<proteinExistence type="predicted"/>
<dbReference type="OrthoDB" id="981130at2"/>
<sequence length="152" mass="17432">MVAIKPKISTYISLTLILLVLLIGLILLLRDFAYTGSFALWFYLVACSLITLVLLMLLVKMMAGWRFITAGKDHIIIKLPLKGMTKVYPINEILLWEEEVVVANKKEFKQVTISFTDKNSISVSNHEHESYTELINYLKKKAIKQMIKNKKA</sequence>
<organism evidence="2 3">
    <name type="scientific">Algoriphagus alkaliphilus</name>
    <dbReference type="NCBI Taxonomy" id="279824"/>
    <lineage>
        <taxon>Bacteria</taxon>
        <taxon>Pseudomonadati</taxon>
        <taxon>Bacteroidota</taxon>
        <taxon>Cytophagia</taxon>
        <taxon>Cytophagales</taxon>
        <taxon>Cyclobacteriaceae</taxon>
        <taxon>Algoriphagus</taxon>
    </lineage>
</organism>
<dbReference type="STRING" id="279824.SAMN03080617_02573"/>
<evidence type="ECO:0000256" key="1">
    <source>
        <dbReference type="SAM" id="Phobius"/>
    </source>
</evidence>
<keyword evidence="1" id="KW-1133">Transmembrane helix</keyword>
<reference evidence="3" key="1">
    <citation type="submission" date="2016-10" db="EMBL/GenBank/DDBJ databases">
        <authorList>
            <person name="Varghese N."/>
            <person name="Submissions S."/>
        </authorList>
    </citation>
    <scope>NUCLEOTIDE SEQUENCE [LARGE SCALE GENOMIC DNA]</scope>
    <source>
        <strain evidence="3">DSM 22703</strain>
    </source>
</reference>
<evidence type="ECO:0000313" key="2">
    <source>
        <dbReference type="EMBL" id="SDA82386.1"/>
    </source>
</evidence>
<dbReference type="EMBL" id="FMXE01000017">
    <property type="protein sequence ID" value="SDA82386.1"/>
    <property type="molecule type" value="Genomic_DNA"/>
</dbReference>